<evidence type="ECO:0000313" key="8">
    <source>
        <dbReference type="EMBL" id="CAB4915431.1"/>
    </source>
</evidence>
<dbReference type="PIRSF" id="PIRSF001438">
    <property type="entry name" value="4pyrrol_synth_OHMeBilane_synth"/>
    <property type="match status" value="1"/>
</dbReference>
<accession>A0A6J7H3C7</accession>
<evidence type="ECO:0000259" key="6">
    <source>
        <dbReference type="Pfam" id="PF01379"/>
    </source>
</evidence>
<evidence type="ECO:0000256" key="3">
    <source>
        <dbReference type="ARBA" id="ARBA00012655"/>
    </source>
</evidence>
<dbReference type="Pfam" id="PF03900">
    <property type="entry name" value="Porphobil_deamC"/>
    <property type="match status" value="1"/>
</dbReference>
<keyword evidence="4" id="KW-0808">Transferase</keyword>
<dbReference type="EC" id="2.5.1.61" evidence="3"/>
<dbReference type="FunFam" id="3.40.190.10:FF:000005">
    <property type="entry name" value="Porphobilinogen deaminase"/>
    <property type="match status" value="1"/>
</dbReference>
<comment type="cofactor">
    <cofactor evidence="1">
        <name>dipyrromethane</name>
        <dbReference type="ChEBI" id="CHEBI:60342"/>
    </cofactor>
</comment>
<dbReference type="InterPro" id="IPR000860">
    <property type="entry name" value="HemC"/>
</dbReference>
<dbReference type="EMBL" id="CAFBMX010000001">
    <property type="protein sequence ID" value="CAB4915431.1"/>
    <property type="molecule type" value="Genomic_DNA"/>
</dbReference>
<reference evidence="8" key="1">
    <citation type="submission" date="2020-05" db="EMBL/GenBank/DDBJ databases">
        <authorList>
            <person name="Chiriac C."/>
            <person name="Salcher M."/>
            <person name="Ghai R."/>
            <person name="Kavagutti S V."/>
        </authorList>
    </citation>
    <scope>NUCLEOTIDE SEQUENCE</scope>
</reference>
<organism evidence="8">
    <name type="scientific">freshwater metagenome</name>
    <dbReference type="NCBI Taxonomy" id="449393"/>
    <lineage>
        <taxon>unclassified sequences</taxon>
        <taxon>metagenomes</taxon>
        <taxon>ecological metagenomes</taxon>
    </lineage>
</organism>
<evidence type="ECO:0000256" key="4">
    <source>
        <dbReference type="ARBA" id="ARBA00022679"/>
    </source>
</evidence>
<dbReference type="PRINTS" id="PR00151">
    <property type="entry name" value="PORPHBDMNASE"/>
</dbReference>
<dbReference type="Pfam" id="PF01379">
    <property type="entry name" value="Porphobil_deam"/>
    <property type="match status" value="1"/>
</dbReference>
<dbReference type="InterPro" id="IPR036803">
    <property type="entry name" value="Porphobilinogen_deaminase_C_sf"/>
</dbReference>
<comment type="similarity">
    <text evidence="2">Belongs to the HMBS family.</text>
</comment>
<evidence type="ECO:0000256" key="1">
    <source>
        <dbReference type="ARBA" id="ARBA00001916"/>
    </source>
</evidence>
<dbReference type="InterPro" id="IPR022417">
    <property type="entry name" value="Porphobilin_deaminase_N"/>
</dbReference>
<sequence>MRIGTRGSALALAQAGQVAAALGADAQLVTVTTAGDRGEGVGDKERWVRELDAALLDGRIDAAVHSAKDVPATLPDGMTIGAVPARAAAQDVLCGAPSLDALPIGARVGTASLRRAAQLRALRPDLRITELRGNVDTRLRRLHDGEYDAIVLAHAGLQRLGLEHEATGPLPELVPCAGQGALVIAVRAGDEASVAALDDAQTHARLRAERAVVLRLDADCSTPMGAYASVDVGGAMTVTAFAGSADGSAWVRDTLTGAPGADPVALGDRVGERLLAAGAAEVLGR</sequence>
<proteinExistence type="inferred from homology"/>
<keyword evidence="5" id="KW-0627">Porphyrin biosynthesis</keyword>
<evidence type="ECO:0000259" key="7">
    <source>
        <dbReference type="Pfam" id="PF03900"/>
    </source>
</evidence>
<protein>
    <recommendedName>
        <fullName evidence="3">hydroxymethylbilane synthase</fullName>
        <ecNumber evidence="3">2.5.1.61</ecNumber>
    </recommendedName>
</protein>
<dbReference type="SUPFAM" id="SSF53850">
    <property type="entry name" value="Periplasmic binding protein-like II"/>
    <property type="match status" value="1"/>
</dbReference>
<evidence type="ECO:0000256" key="2">
    <source>
        <dbReference type="ARBA" id="ARBA00005638"/>
    </source>
</evidence>
<feature type="domain" description="Porphobilinogen deaminase C-terminal" evidence="7">
    <location>
        <begin position="205"/>
        <end position="275"/>
    </location>
</feature>
<dbReference type="Gene3D" id="3.40.190.10">
    <property type="entry name" value="Periplasmic binding protein-like II"/>
    <property type="match status" value="2"/>
</dbReference>
<dbReference type="NCBIfam" id="TIGR00212">
    <property type="entry name" value="hemC"/>
    <property type="match status" value="1"/>
</dbReference>
<feature type="domain" description="Porphobilinogen deaminase N-terminal" evidence="6">
    <location>
        <begin position="1"/>
        <end position="192"/>
    </location>
</feature>
<dbReference type="AlphaFoldDB" id="A0A6J7H3C7"/>
<gene>
    <name evidence="8" type="ORF">UFOPK3674_00205</name>
</gene>
<dbReference type="PANTHER" id="PTHR11557">
    <property type="entry name" value="PORPHOBILINOGEN DEAMINASE"/>
    <property type="match status" value="1"/>
</dbReference>
<dbReference type="PANTHER" id="PTHR11557:SF0">
    <property type="entry name" value="PORPHOBILINOGEN DEAMINASE"/>
    <property type="match status" value="1"/>
</dbReference>
<dbReference type="GO" id="GO:0006783">
    <property type="term" value="P:heme biosynthetic process"/>
    <property type="evidence" value="ECO:0007669"/>
    <property type="project" value="TreeGrafter"/>
</dbReference>
<dbReference type="GO" id="GO:0004418">
    <property type="term" value="F:hydroxymethylbilane synthase activity"/>
    <property type="evidence" value="ECO:0007669"/>
    <property type="project" value="UniProtKB-EC"/>
</dbReference>
<dbReference type="SUPFAM" id="SSF54782">
    <property type="entry name" value="Porphobilinogen deaminase (hydroxymethylbilane synthase), C-terminal domain"/>
    <property type="match status" value="1"/>
</dbReference>
<dbReference type="Gene3D" id="3.30.160.40">
    <property type="entry name" value="Porphobilinogen deaminase, C-terminal domain"/>
    <property type="match status" value="1"/>
</dbReference>
<dbReference type="PROSITE" id="PS00533">
    <property type="entry name" value="PORPHOBILINOGEN_DEAM"/>
    <property type="match status" value="1"/>
</dbReference>
<dbReference type="InterPro" id="IPR022419">
    <property type="entry name" value="Porphobilin_deaminase_cofac_BS"/>
</dbReference>
<dbReference type="InterPro" id="IPR022418">
    <property type="entry name" value="Porphobilinogen_deaminase_C"/>
</dbReference>
<name>A0A6J7H3C7_9ZZZZ</name>
<dbReference type="GO" id="GO:0005737">
    <property type="term" value="C:cytoplasm"/>
    <property type="evidence" value="ECO:0007669"/>
    <property type="project" value="TreeGrafter"/>
</dbReference>
<evidence type="ECO:0000256" key="5">
    <source>
        <dbReference type="ARBA" id="ARBA00023244"/>
    </source>
</evidence>